<comment type="caution">
    <text evidence="3">The sequence shown here is derived from an EMBL/GenBank/DDBJ whole genome shotgun (WGS) entry which is preliminary data.</text>
</comment>
<protein>
    <recommendedName>
        <fullName evidence="5">Venom protein</fullName>
    </recommendedName>
</protein>
<reference evidence="3 4" key="1">
    <citation type="submission" date="2020-08" db="EMBL/GenBank/DDBJ databases">
        <title>Aphidius gifuensis genome sequencing and assembly.</title>
        <authorList>
            <person name="Du Z."/>
        </authorList>
    </citation>
    <scope>NUCLEOTIDE SEQUENCE [LARGE SCALE GENOMIC DNA]</scope>
    <source>
        <strain evidence="3">YNYX2018</strain>
        <tissue evidence="3">Adults</tissue>
    </source>
</reference>
<evidence type="ECO:0000313" key="4">
    <source>
        <dbReference type="Proteomes" id="UP000639338"/>
    </source>
</evidence>
<feature type="region of interest" description="Disordered" evidence="1">
    <location>
        <begin position="24"/>
        <end position="50"/>
    </location>
</feature>
<evidence type="ECO:0008006" key="5">
    <source>
        <dbReference type="Google" id="ProtNLM"/>
    </source>
</evidence>
<accession>A0A834XXY9</accession>
<feature type="chain" id="PRO_5032886524" description="Venom protein" evidence="2">
    <location>
        <begin position="23"/>
        <end position="333"/>
    </location>
</feature>
<dbReference type="AlphaFoldDB" id="A0A834XXY9"/>
<feature type="signal peptide" evidence="2">
    <location>
        <begin position="1"/>
        <end position="22"/>
    </location>
</feature>
<dbReference type="EMBL" id="JACMRX010000002">
    <property type="protein sequence ID" value="KAF7995580.1"/>
    <property type="molecule type" value="Genomic_DNA"/>
</dbReference>
<evidence type="ECO:0000313" key="3">
    <source>
        <dbReference type="EMBL" id="KAF7995580.1"/>
    </source>
</evidence>
<gene>
    <name evidence="3" type="ORF">HCN44_006687</name>
</gene>
<keyword evidence="4" id="KW-1185">Reference proteome</keyword>
<evidence type="ECO:0000256" key="1">
    <source>
        <dbReference type="SAM" id="MobiDB-lite"/>
    </source>
</evidence>
<organism evidence="3 4">
    <name type="scientific">Aphidius gifuensis</name>
    <name type="common">Parasitoid wasp</name>
    <dbReference type="NCBI Taxonomy" id="684658"/>
    <lineage>
        <taxon>Eukaryota</taxon>
        <taxon>Metazoa</taxon>
        <taxon>Ecdysozoa</taxon>
        <taxon>Arthropoda</taxon>
        <taxon>Hexapoda</taxon>
        <taxon>Insecta</taxon>
        <taxon>Pterygota</taxon>
        <taxon>Neoptera</taxon>
        <taxon>Endopterygota</taxon>
        <taxon>Hymenoptera</taxon>
        <taxon>Apocrita</taxon>
        <taxon>Ichneumonoidea</taxon>
        <taxon>Braconidae</taxon>
        <taxon>Aphidiinae</taxon>
        <taxon>Aphidius</taxon>
    </lineage>
</organism>
<sequence length="333" mass="36461">MRTMKLFFGLFLVTLLLLSVNSQDDDDGDSSSTTEADPSGAAPPPDQVPAVNKTNGIMVNNTVKSNNTSVATTTDSSLLVSIITEIYNLTLKPIGKFIAFIIKSMAKIMLYPVGKILNGALHLIGIHDIGGKISSLIMNITRIYANYITNIGAIVAAIFDIISESHDEETHKIAKRSIMDIVTSIGHASTLPVRVAEGISSIPYRIMSDILDVLLYPFRAVYRIITWPYRALFGSGDDDDTAGANRNDRSTKTSDNFINNMINNIANNMSNATQAAMATAITKIWQTTKTSILPSVDSFLEQASKSTMLPEFITTNSDRIHKLYRFAHLFGIF</sequence>
<name>A0A834XXY9_APHGI</name>
<keyword evidence="2" id="KW-0732">Signal</keyword>
<dbReference type="Proteomes" id="UP000639338">
    <property type="component" value="Unassembled WGS sequence"/>
</dbReference>
<evidence type="ECO:0000256" key="2">
    <source>
        <dbReference type="SAM" id="SignalP"/>
    </source>
</evidence>
<proteinExistence type="predicted"/>